<accession>A0A1G2P1W7</accession>
<dbReference type="InterPro" id="IPR003795">
    <property type="entry name" value="DUF192"/>
</dbReference>
<protein>
    <recommendedName>
        <fullName evidence="3">DUF192 domain-containing protein</fullName>
    </recommendedName>
</protein>
<dbReference type="PANTHER" id="PTHR37953">
    <property type="entry name" value="UPF0127 PROTEIN MJ1496"/>
    <property type="match status" value="1"/>
</dbReference>
<dbReference type="EMBL" id="MHSH01000008">
    <property type="protein sequence ID" value="OHA42324.1"/>
    <property type="molecule type" value="Genomic_DNA"/>
</dbReference>
<evidence type="ECO:0008006" key="3">
    <source>
        <dbReference type="Google" id="ProtNLM"/>
    </source>
</evidence>
<dbReference type="AlphaFoldDB" id="A0A1G2P1W7"/>
<dbReference type="InterPro" id="IPR038695">
    <property type="entry name" value="Saro_0823-like_sf"/>
</dbReference>
<sequence length="163" mass="16781">MNGKNLILGVAAAIVVVAAIIVAQTMVSENAGSPATVIESALLPVAMVQAGPVLLTAEVASTPEDRAKGLGGRSGLATGEGMLLDFDKPDLYGIWMKNMQFPLDIIWLDTNLMVVHIESSVSPTTYPAVFKPSSPAKYVLEAPVGFVAESGLTVGATVGISGI</sequence>
<comment type="caution">
    <text evidence="1">The sequence shown here is derived from an EMBL/GenBank/DDBJ whole genome shotgun (WGS) entry which is preliminary data.</text>
</comment>
<proteinExistence type="predicted"/>
<evidence type="ECO:0000313" key="1">
    <source>
        <dbReference type="EMBL" id="OHA42324.1"/>
    </source>
</evidence>
<dbReference type="Proteomes" id="UP000176429">
    <property type="component" value="Unassembled WGS sequence"/>
</dbReference>
<reference evidence="1 2" key="1">
    <citation type="journal article" date="2016" name="Nat. Commun.">
        <title>Thousands of microbial genomes shed light on interconnected biogeochemical processes in an aquifer system.</title>
        <authorList>
            <person name="Anantharaman K."/>
            <person name="Brown C.T."/>
            <person name="Hug L.A."/>
            <person name="Sharon I."/>
            <person name="Castelle C.J."/>
            <person name="Probst A.J."/>
            <person name="Thomas B.C."/>
            <person name="Singh A."/>
            <person name="Wilkins M.J."/>
            <person name="Karaoz U."/>
            <person name="Brodie E.L."/>
            <person name="Williams K.H."/>
            <person name="Hubbard S.S."/>
            <person name="Banfield J.F."/>
        </authorList>
    </citation>
    <scope>NUCLEOTIDE SEQUENCE [LARGE SCALE GENOMIC DNA]</scope>
</reference>
<dbReference type="Pfam" id="PF02643">
    <property type="entry name" value="DUF192"/>
    <property type="match status" value="1"/>
</dbReference>
<evidence type="ECO:0000313" key="2">
    <source>
        <dbReference type="Proteomes" id="UP000176429"/>
    </source>
</evidence>
<dbReference type="Gene3D" id="2.60.120.1140">
    <property type="entry name" value="Protein of unknown function DUF192"/>
    <property type="match status" value="1"/>
</dbReference>
<dbReference type="PANTHER" id="PTHR37953:SF1">
    <property type="entry name" value="UPF0127 PROTEIN MJ1496"/>
    <property type="match status" value="1"/>
</dbReference>
<organism evidence="1 2">
    <name type="scientific">Candidatus Taylorbacteria bacterium RIFCSPLOWO2_02_FULL_46_40</name>
    <dbReference type="NCBI Taxonomy" id="1802329"/>
    <lineage>
        <taxon>Bacteria</taxon>
        <taxon>Candidatus Tayloriibacteriota</taxon>
    </lineage>
</organism>
<gene>
    <name evidence="1" type="ORF">A3H68_03340</name>
</gene>
<name>A0A1G2P1W7_9BACT</name>